<dbReference type="EMBL" id="SWCI01000002">
    <property type="protein sequence ID" value="TKB50481.1"/>
    <property type="molecule type" value="Genomic_DNA"/>
</dbReference>
<sequence length="505" mass="56603">MQSNPGPGGGVNLHQELGDSLYQSYGDLLSASPALNARLQQTLDTLELKAQRILEEETPYLAHRQYLDEAQANLARQPEDRGCLSEEWQQFRSLLRQEGMPDNARFWEQQIATAPGRNRGITLIRRLLQMEWRKQLERLEASWQIQRLSGFRQDMLEQLKAWLKMITELSRHFAPLGLDPGRLVDFSAVQGGVTDIDQLKRWADYMADNPEVMALCRRIGKMRQPSYGERLEPVMVKRKLPRLMDNAPAPESISGIRVGRDLPLALPAELALIGEAAADTLFNLRYLEAQLACFDRRGWEQEYVTCEVWEQHAVRFQENNGPMILCVDTSLSMQGAPEQVAKAVSLYLALTARSGQRPCYLINFSTEVATLNLSGADALPALLGFLGQSFYGGTDVVPALEAALELMSQQAFRLADLVILSDFVMATLPQPQVEAMSAMRARGNRFYAVVIGEMPGNDRYQQLFDCQWHYDAETGAISEKLRDPQADARLSAEAAVRTQGLQGSA</sequence>
<feature type="domain" description="VWFA" evidence="1">
    <location>
        <begin position="320"/>
        <end position="490"/>
    </location>
</feature>
<dbReference type="SMART" id="SM00327">
    <property type="entry name" value="VWA"/>
    <property type="match status" value="1"/>
</dbReference>
<accession>A0A4U1BGZ1</accession>
<name>A0A4U1BGZ1_9GAMM</name>
<comment type="caution">
    <text evidence="2">The sequence shown here is derived from an EMBL/GenBank/DDBJ whole genome shotgun (WGS) entry which is preliminary data.</text>
</comment>
<dbReference type="PANTHER" id="PTHR36846">
    <property type="entry name" value="PROTEIN VIAA"/>
    <property type="match status" value="1"/>
</dbReference>
<dbReference type="InterPro" id="IPR002035">
    <property type="entry name" value="VWF_A"/>
</dbReference>
<dbReference type="SUPFAM" id="SSF53300">
    <property type="entry name" value="vWA-like"/>
    <property type="match status" value="1"/>
</dbReference>
<keyword evidence="3" id="KW-1185">Reference proteome</keyword>
<protein>
    <submittedName>
        <fullName evidence="2">VWA domain-containing protein</fullName>
    </submittedName>
</protein>
<dbReference type="Pfam" id="PF05762">
    <property type="entry name" value="VWA_CoxE"/>
    <property type="match status" value="1"/>
</dbReference>
<dbReference type="GO" id="GO:0005829">
    <property type="term" value="C:cytosol"/>
    <property type="evidence" value="ECO:0007669"/>
    <property type="project" value="TreeGrafter"/>
</dbReference>
<dbReference type="Gene3D" id="3.40.50.410">
    <property type="entry name" value="von Willebrand factor, type A domain"/>
    <property type="match status" value="1"/>
</dbReference>
<dbReference type="OrthoDB" id="387240at2"/>
<evidence type="ECO:0000259" key="1">
    <source>
        <dbReference type="SMART" id="SM00327"/>
    </source>
</evidence>
<dbReference type="Proteomes" id="UP000305674">
    <property type="component" value="Unassembled WGS sequence"/>
</dbReference>
<dbReference type="InterPro" id="IPR036465">
    <property type="entry name" value="vWFA_dom_sf"/>
</dbReference>
<organism evidence="2 3">
    <name type="scientific">Ferrimonas sediminicola</name>
    <dbReference type="NCBI Taxonomy" id="2569538"/>
    <lineage>
        <taxon>Bacteria</taxon>
        <taxon>Pseudomonadati</taxon>
        <taxon>Pseudomonadota</taxon>
        <taxon>Gammaproteobacteria</taxon>
        <taxon>Alteromonadales</taxon>
        <taxon>Ferrimonadaceae</taxon>
        <taxon>Ferrimonas</taxon>
    </lineage>
</organism>
<dbReference type="InterPro" id="IPR008912">
    <property type="entry name" value="Uncharacterised_CoxE"/>
</dbReference>
<dbReference type="PANTHER" id="PTHR36846:SF1">
    <property type="entry name" value="PROTEIN VIAA"/>
    <property type="match status" value="1"/>
</dbReference>
<evidence type="ECO:0000313" key="3">
    <source>
        <dbReference type="Proteomes" id="UP000305674"/>
    </source>
</evidence>
<evidence type="ECO:0000313" key="2">
    <source>
        <dbReference type="EMBL" id="TKB50481.1"/>
    </source>
</evidence>
<dbReference type="AlphaFoldDB" id="A0A4U1BGZ1"/>
<proteinExistence type="predicted"/>
<gene>
    <name evidence="2" type="ORF">FCL40_04840</name>
</gene>
<reference evidence="2 3" key="1">
    <citation type="submission" date="2019-04" db="EMBL/GenBank/DDBJ databases">
        <authorList>
            <person name="Hwang J.C."/>
        </authorList>
    </citation>
    <scope>NUCLEOTIDE SEQUENCE [LARGE SCALE GENOMIC DNA]</scope>
    <source>
        <strain evidence="2 3">IMCC35001</strain>
    </source>
</reference>